<organism evidence="1 2">
    <name type="scientific">Smallanthus sonchifolius</name>
    <dbReference type="NCBI Taxonomy" id="185202"/>
    <lineage>
        <taxon>Eukaryota</taxon>
        <taxon>Viridiplantae</taxon>
        <taxon>Streptophyta</taxon>
        <taxon>Embryophyta</taxon>
        <taxon>Tracheophyta</taxon>
        <taxon>Spermatophyta</taxon>
        <taxon>Magnoliopsida</taxon>
        <taxon>eudicotyledons</taxon>
        <taxon>Gunneridae</taxon>
        <taxon>Pentapetalae</taxon>
        <taxon>asterids</taxon>
        <taxon>campanulids</taxon>
        <taxon>Asterales</taxon>
        <taxon>Asteraceae</taxon>
        <taxon>Asteroideae</taxon>
        <taxon>Heliantheae alliance</taxon>
        <taxon>Millerieae</taxon>
        <taxon>Smallanthus</taxon>
    </lineage>
</organism>
<accession>A0ACB9GTS6</accession>
<keyword evidence="2" id="KW-1185">Reference proteome</keyword>
<comment type="caution">
    <text evidence="1">The sequence shown here is derived from an EMBL/GenBank/DDBJ whole genome shotgun (WGS) entry which is preliminary data.</text>
</comment>
<reference evidence="2" key="1">
    <citation type="journal article" date="2022" name="Mol. Ecol. Resour.">
        <title>The genomes of chicory, endive, great burdock and yacon provide insights into Asteraceae palaeo-polyploidization history and plant inulin production.</title>
        <authorList>
            <person name="Fan W."/>
            <person name="Wang S."/>
            <person name="Wang H."/>
            <person name="Wang A."/>
            <person name="Jiang F."/>
            <person name="Liu H."/>
            <person name="Zhao H."/>
            <person name="Xu D."/>
            <person name="Zhang Y."/>
        </authorList>
    </citation>
    <scope>NUCLEOTIDE SEQUENCE [LARGE SCALE GENOMIC DNA]</scope>
    <source>
        <strain evidence="2">cv. Yunnan</strain>
    </source>
</reference>
<evidence type="ECO:0000313" key="2">
    <source>
        <dbReference type="Proteomes" id="UP001056120"/>
    </source>
</evidence>
<dbReference type="Proteomes" id="UP001056120">
    <property type="component" value="Linkage Group LG13"/>
</dbReference>
<reference evidence="1 2" key="2">
    <citation type="journal article" date="2022" name="Mol. Ecol. Resour.">
        <title>The genomes of chicory, endive, great burdock and yacon provide insights into Asteraceae paleo-polyploidization history and plant inulin production.</title>
        <authorList>
            <person name="Fan W."/>
            <person name="Wang S."/>
            <person name="Wang H."/>
            <person name="Wang A."/>
            <person name="Jiang F."/>
            <person name="Liu H."/>
            <person name="Zhao H."/>
            <person name="Xu D."/>
            <person name="Zhang Y."/>
        </authorList>
    </citation>
    <scope>NUCLEOTIDE SEQUENCE [LARGE SCALE GENOMIC DNA]</scope>
    <source>
        <strain evidence="2">cv. Yunnan</strain>
        <tissue evidence="1">Leaves</tissue>
    </source>
</reference>
<evidence type="ECO:0000313" key="1">
    <source>
        <dbReference type="EMBL" id="KAI3786380.1"/>
    </source>
</evidence>
<gene>
    <name evidence="1" type="ORF">L1987_40018</name>
</gene>
<dbReference type="EMBL" id="CM042030">
    <property type="protein sequence ID" value="KAI3786380.1"/>
    <property type="molecule type" value="Genomic_DNA"/>
</dbReference>
<name>A0ACB9GTS6_9ASTR</name>
<proteinExistence type="predicted"/>
<protein>
    <submittedName>
        <fullName evidence="1">Uncharacterized protein</fullName>
    </submittedName>
</protein>
<sequence>MENPLPSPSRRSELIYELMMMIEEAGDSKFLMYPQFLMKLIEGDIPNFSKIGQKLISGKRTFKDSKKLDEDNLDLKELTARYHSLATDVSTLQTSVSTLKTNKMVTIQLATFNNKLLKQILSTLAALFKPSTSSNPMDAKVRKKVRVESDQHSVGQHQAQLETEISKPLSTSAEPIFSSVVTDSSSTTTEPLNQEKAKGKMLVREEEVQGDVSEHISTDPHNIILGTNMPLELADEIA</sequence>